<keyword evidence="3" id="KW-0143">Chaperone</keyword>
<keyword evidence="1" id="KW-0547">Nucleotide-binding</keyword>
<dbReference type="AlphaFoldDB" id="A0A850PRP3"/>
<accession>A0A850PRP3</accession>
<proteinExistence type="predicted"/>
<comment type="caution">
    <text evidence="5">The sequence shown here is derived from an EMBL/GenBank/DDBJ whole genome shotgun (WGS) entry which is preliminary data.</text>
</comment>
<evidence type="ECO:0000256" key="4">
    <source>
        <dbReference type="SAM" id="MobiDB-lite"/>
    </source>
</evidence>
<feature type="compositionally biased region" description="Low complexity" evidence="4">
    <location>
        <begin position="457"/>
        <end position="466"/>
    </location>
</feature>
<dbReference type="Pfam" id="PF00012">
    <property type="entry name" value="HSP70"/>
    <property type="match status" value="1"/>
</dbReference>
<evidence type="ECO:0000313" key="6">
    <source>
        <dbReference type="Proteomes" id="UP000570517"/>
    </source>
</evidence>
<dbReference type="InterPro" id="IPR013126">
    <property type="entry name" value="Hsp_70_fam"/>
</dbReference>
<name>A0A850PRP3_9MYCO</name>
<gene>
    <name evidence="5" type="ORF">HLY00_4947</name>
</gene>
<feature type="region of interest" description="Disordered" evidence="4">
    <location>
        <begin position="443"/>
        <end position="606"/>
    </location>
</feature>
<dbReference type="SUPFAM" id="SSF53067">
    <property type="entry name" value="Actin-like ATPase domain"/>
    <property type="match status" value="1"/>
</dbReference>
<evidence type="ECO:0000313" key="5">
    <source>
        <dbReference type="EMBL" id="NVN52979.1"/>
    </source>
</evidence>
<dbReference type="RefSeq" id="WP_178361214.1">
    <property type="nucleotide sequence ID" value="NZ_JABFYL010000048.1"/>
</dbReference>
<dbReference type="GO" id="GO:0140662">
    <property type="term" value="F:ATP-dependent protein folding chaperone"/>
    <property type="evidence" value="ECO:0007669"/>
    <property type="project" value="InterPro"/>
</dbReference>
<dbReference type="PANTHER" id="PTHR42749">
    <property type="entry name" value="CELL SHAPE-DETERMINING PROTEIN MREB"/>
    <property type="match status" value="1"/>
</dbReference>
<sequence length="606" mass="61305">MRSSLGVSLGAANLIAVADGRATVRPSALTLSPHHPAQVGAAAGPGVPVTGFVDRVGDPVPLVLADGSRHHAEALAATAIEALTRLARPQRRPDLAAVAVPAYWSESTVAALRARLPHLRVVSDAVAALTALQADPGLPTHGVVALCDFGATGSSITLADAGSGFAAIGETVRFDDFSGDLIDQALLRHVMTDLEVDPTGTSAVASLTELREQCRAAKERLTVETATGLVSGHSTLRLTRAELENEVRGPLDAFMDVLVDTLHRNRIAPAQLAAIATVGGGARIPAVTQRLSEVLRMPVTTTAHAQVAAAAGAELLARRSVEHEARTALVAAPELDATVAAAVVPLAWSAETVEIGDAAIVQPGYDPALARPEIHFDQYGDAASDPEPLPWYRRPGVLFAGAACFAAVAVAGLVFTAQAGEAGTAPTGASEFATPVATQPVEAPLSVGAPPAPPPVTETVVAVGPAPQAPQPAPPPPRVVSKQAAPQQVPAAPQPVPAAPSPAATPSPSAEPTPSAEPSPTPTREPSPSQTPEPQPSPSPAPAPEPAPSPAPEPQPEPEPAPSPAPEPEPEAAPEPTPTPSAAPEPSTAPESAPVTECVPGPETAC</sequence>
<dbReference type="InterPro" id="IPR043129">
    <property type="entry name" value="ATPase_NBD"/>
</dbReference>
<dbReference type="Proteomes" id="UP000570517">
    <property type="component" value="Unassembled WGS sequence"/>
</dbReference>
<reference evidence="5 6" key="1">
    <citation type="submission" date="2020-05" db="EMBL/GenBank/DDBJ databases">
        <title>Draft genome sequence of Mycobacterium hippocampi DL, isolated from European seabass, Dicentrarchus labrax, reared in fish farms.</title>
        <authorList>
            <person name="Stathopoulou P."/>
            <person name="Asimakis E."/>
            <person name="Tzokas K."/>
            <person name="Batargias C."/>
            <person name="Tsiamis G."/>
        </authorList>
    </citation>
    <scope>NUCLEOTIDE SEQUENCE [LARGE SCALE GENOMIC DNA]</scope>
    <source>
        <strain evidence="5 6">DL</strain>
    </source>
</reference>
<keyword evidence="2" id="KW-0067">ATP-binding</keyword>
<keyword evidence="6" id="KW-1185">Reference proteome</keyword>
<dbReference type="Gene3D" id="3.30.420.40">
    <property type="match status" value="2"/>
</dbReference>
<feature type="compositionally biased region" description="Pro residues" evidence="4">
    <location>
        <begin position="467"/>
        <end position="478"/>
    </location>
</feature>
<protein>
    <submittedName>
        <fullName evidence="5">Molecular chaperone</fullName>
    </submittedName>
</protein>
<feature type="compositionally biased region" description="Low complexity" evidence="4">
    <location>
        <begin position="584"/>
        <end position="594"/>
    </location>
</feature>
<dbReference type="EMBL" id="JABFYL010000048">
    <property type="protein sequence ID" value="NVN52979.1"/>
    <property type="molecule type" value="Genomic_DNA"/>
</dbReference>
<evidence type="ECO:0000256" key="2">
    <source>
        <dbReference type="ARBA" id="ARBA00022840"/>
    </source>
</evidence>
<feature type="compositionally biased region" description="Pro residues" evidence="4">
    <location>
        <begin position="492"/>
        <end position="583"/>
    </location>
</feature>
<organism evidence="5 6">
    <name type="scientific">Mycolicibacterium hippocampi</name>
    <dbReference type="NCBI Taxonomy" id="659824"/>
    <lineage>
        <taxon>Bacteria</taxon>
        <taxon>Bacillati</taxon>
        <taxon>Actinomycetota</taxon>
        <taxon>Actinomycetes</taxon>
        <taxon>Mycobacteriales</taxon>
        <taxon>Mycobacteriaceae</taxon>
        <taxon>Mycolicibacterium</taxon>
    </lineage>
</organism>
<evidence type="ECO:0000256" key="3">
    <source>
        <dbReference type="ARBA" id="ARBA00023186"/>
    </source>
</evidence>
<dbReference type="Gene3D" id="3.90.640.10">
    <property type="entry name" value="Actin, Chain A, domain 4"/>
    <property type="match status" value="1"/>
</dbReference>
<dbReference type="PANTHER" id="PTHR42749:SF1">
    <property type="entry name" value="CELL SHAPE-DETERMINING PROTEIN MREB"/>
    <property type="match status" value="1"/>
</dbReference>
<evidence type="ECO:0000256" key="1">
    <source>
        <dbReference type="ARBA" id="ARBA00022741"/>
    </source>
</evidence>
<dbReference type="GO" id="GO:0005524">
    <property type="term" value="F:ATP binding"/>
    <property type="evidence" value="ECO:0007669"/>
    <property type="project" value="UniProtKB-KW"/>
</dbReference>